<feature type="compositionally biased region" description="Polar residues" evidence="6">
    <location>
        <begin position="610"/>
        <end position="622"/>
    </location>
</feature>
<dbReference type="Pfam" id="PF22562">
    <property type="entry name" value="UBA_7"/>
    <property type="match status" value="1"/>
</dbReference>
<dbReference type="OrthoDB" id="1717591at2759"/>
<dbReference type="Gene3D" id="1.10.8.10">
    <property type="entry name" value="DNA helicase RuvA subunit, C-terminal domain"/>
    <property type="match status" value="1"/>
</dbReference>
<evidence type="ECO:0000259" key="7">
    <source>
        <dbReference type="PROSITE" id="PS50030"/>
    </source>
</evidence>
<evidence type="ECO:0000256" key="2">
    <source>
        <dbReference type="ARBA" id="ARBA00022490"/>
    </source>
</evidence>
<feature type="compositionally biased region" description="Low complexity" evidence="6">
    <location>
        <begin position="10"/>
        <end position="38"/>
    </location>
</feature>
<keyword evidence="9" id="KW-1185">Reference proteome</keyword>
<dbReference type="InParanoid" id="A0A4Q1BPB3"/>
<dbReference type="PROSITE" id="PS50030">
    <property type="entry name" value="UBA"/>
    <property type="match status" value="1"/>
</dbReference>
<keyword evidence="4" id="KW-0802">TPR repeat</keyword>
<evidence type="ECO:0000313" key="8">
    <source>
        <dbReference type="EMBL" id="RXK39640.1"/>
    </source>
</evidence>
<dbReference type="SUPFAM" id="SSF46565">
    <property type="entry name" value="Chaperone J-domain"/>
    <property type="match status" value="1"/>
</dbReference>
<evidence type="ECO:0000256" key="6">
    <source>
        <dbReference type="SAM" id="MobiDB-lite"/>
    </source>
</evidence>
<evidence type="ECO:0000313" key="9">
    <source>
        <dbReference type="Proteomes" id="UP000289152"/>
    </source>
</evidence>
<dbReference type="SUPFAM" id="SSF48452">
    <property type="entry name" value="TPR-like"/>
    <property type="match status" value="1"/>
</dbReference>
<dbReference type="Gene3D" id="1.10.287.110">
    <property type="entry name" value="DnaJ domain"/>
    <property type="match status" value="1"/>
</dbReference>
<dbReference type="InterPro" id="IPR011990">
    <property type="entry name" value="TPR-like_helical_dom_sf"/>
</dbReference>
<feature type="compositionally biased region" description="Basic and acidic residues" evidence="6">
    <location>
        <begin position="382"/>
        <end position="396"/>
    </location>
</feature>
<dbReference type="GO" id="GO:0031072">
    <property type="term" value="F:heat shock protein binding"/>
    <property type="evidence" value="ECO:0007669"/>
    <property type="project" value="TreeGrafter"/>
</dbReference>
<dbReference type="InterPro" id="IPR051982">
    <property type="entry name" value="CiliaryAsmbly_MitoImport"/>
</dbReference>
<dbReference type="SMART" id="SM00028">
    <property type="entry name" value="TPR"/>
    <property type="match status" value="3"/>
</dbReference>
<dbReference type="GO" id="GO:0006626">
    <property type="term" value="P:protein targeting to mitochondrion"/>
    <property type="evidence" value="ECO:0007669"/>
    <property type="project" value="TreeGrafter"/>
</dbReference>
<organism evidence="8 9">
    <name type="scientific">Tremella mesenterica</name>
    <name type="common">Jelly fungus</name>
    <dbReference type="NCBI Taxonomy" id="5217"/>
    <lineage>
        <taxon>Eukaryota</taxon>
        <taxon>Fungi</taxon>
        <taxon>Dikarya</taxon>
        <taxon>Basidiomycota</taxon>
        <taxon>Agaricomycotina</taxon>
        <taxon>Tremellomycetes</taxon>
        <taxon>Tremellales</taxon>
        <taxon>Tremellaceae</taxon>
        <taxon>Tremella</taxon>
    </lineage>
</organism>
<dbReference type="InterPro" id="IPR015940">
    <property type="entry name" value="UBA"/>
</dbReference>
<dbReference type="AlphaFoldDB" id="A0A4Q1BPB3"/>
<comment type="subcellular location">
    <subcellularLocation>
        <location evidence="1">Cytoplasm</location>
    </subcellularLocation>
</comment>
<keyword evidence="3" id="KW-0677">Repeat</keyword>
<protein>
    <recommendedName>
        <fullName evidence="7">UBA domain-containing protein</fullName>
    </recommendedName>
</protein>
<feature type="compositionally biased region" description="Polar residues" evidence="6">
    <location>
        <begin position="74"/>
        <end position="96"/>
    </location>
</feature>
<feature type="compositionally biased region" description="Basic and acidic residues" evidence="6">
    <location>
        <begin position="466"/>
        <end position="523"/>
    </location>
</feature>
<dbReference type="SUPFAM" id="SSF46934">
    <property type="entry name" value="UBA-like"/>
    <property type="match status" value="1"/>
</dbReference>
<feature type="compositionally biased region" description="Basic and acidic residues" evidence="6">
    <location>
        <begin position="791"/>
        <end position="803"/>
    </location>
</feature>
<feature type="region of interest" description="Disordered" evidence="6">
    <location>
        <begin position="372"/>
        <end position="429"/>
    </location>
</feature>
<dbReference type="Gene3D" id="1.25.40.10">
    <property type="entry name" value="Tetratricopeptide repeat domain"/>
    <property type="match status" value="1"/>
</dbReference>
<feature type="compositionally biased region" description="Acidic residues" evidence="6">
    <location>
        <begin position="372"/>
        <end position="381"/>
    </location>
</feature>
<comment type="caution">
    <text evidence="8">The sequence shown here is derived from an EMBL/GenBank/DDBJ whole genome shotgun (WGS) entry which is preliminary data.</text>
</comment>
<dbReference type="InterPro" id="IPR036869">
    <property type="entry name" value="J_dom_sf"/>
</dbReference>
<dbReference type="Proteomes" id="UP000289152">
    <property type="component" value="Unassembled WGS sequence"/>
</dbReference>
<dbReference type="STRING" id="5217.A0A4Q1BPB3"/>
<feature type="region of interest" description="Disordered" evidence="6">
    <location>
        <begin position="290"/>
        <end position="338"/>
    </location>
</feature>
<dbReference type="PANTHER" id="PTHR45984">
    <property type="entry name" value="RNA (RNA) POLYMERASE II ASSOCIATED PROTEIN HOMOLOG"/>
    <property type="match status" value="1"/>
</dbReference>
<evidence type="ECO:0000256" key="1">
    <source>
        <dbReference type="ARBA" id="ARBA00004496"/>
    </source>
</evidence>
<dbReference type="SMART" id="SM00165">
    <property type="entry name" value="UBA"/>
    <property type="match status" value="1"/>
</dbReference>
<keyword evidence="2" id="KW-0963">Cytoplasm</keyword>
<feature type="compositionally biased region" description="Low complexity" evidence="6">
    <location>
        <begin position="61"/>
        <end position="73"/>
    </location>
</feature>
<feature type="compositionally biased region" description="Low complexity" evidence="6">
    <location>
        <begin position="306"/>
        <end position="316"/>
    </location>
</feature>
<dbReference type="GO" id="GO:0005829">
    <property type="term" value="C:cytosol"/>
    <property type="evidence" value="ECO:0007669"/>
    <property type="project" value="TreeGrafter"/>
</dbReference>
<gene>
    <name evidence="8" type="ORF">M231_03142</name>
</gene>
<dbReference type="VEuPathDB" id="FungiDB:TREMEDRAFT_12801"/>
<dbReference type="EMBL" id="SDIL01000029">
    <property type="protein sequence ID" value="RXK39640.1"/>
    <property type="molecule type" value="Genomic_DNA"/>
</dbReference>
<evidence type="ECO:0000256" key="3">
    <source>
        <dbReference type="ARBA" id="ARBA00022737"/>
    </source>
</evidence>
<dbReference type="InterPro" id="IPR009060">
    <property type="entry name" value="UBA-like_sf"/>
</dbReference>
<dbReference type="PANTHER" id="PTHR45984:SF1">
    <property type="entry name" value="SPAG1 AXONEMAL DYNEIN ASSEMBLY FACTOR"/>
    <property type="match status" value="1"/>
</dbReference>
<keyword evidence="5" id="KW-0175">Coiled coil</keyword>
<accession>A0A4Q1BPB3</accession>
<feature type="domain" description="UBA" evidence="7">
    <location>
        <begin position="326"/>
        <end position="368"/>
    </location>
</feature>
<feature type="compositionally biased region" description="Low complexity" evidence="6">
    <location>
        <begin position="588"/>
        <end position="605"/>
    </location>
</feature>
<feature type="compositionally biased region" description="Polar residues" evidence="6">
    <location>
        <begin position="245"/>
        <end position="260"/>
    </location>
</feature>
<feature type="compositionally biased region" description="Basic and acidic residues" evidence="6">
    <location>
        <begin position="414"/>
        <end position="429"/>
    </location>
</feature>
<dbReference type="GO" id="GO:0005739">
    <property type="term" value="C:mitochondrion"/>
    <property type="evidence" value="ECO:0007669"/>
    <property type="project" value="TreeGrafter"/>
</dbReference>
<dbReference type="InterPro" id="IPR019734">
    <property type="entry name" value="TPR_rpt"/>
</dbReference>
<dbReference type="FunCoup" id="A0A4Q1BPB3">
    <property type="interactions" value="55"/>
</dbReference>
<sequence length="928" mass="101462">MDDLLDLNWSSPTSSLTSTSTAPSQPSQPSLKPLQKSSFDILSRPSASHSPNYVPSPIFTSRAPSPLPSALPSKSINKPNALTPSPLASNTASPNPATGDAFSGLLGLPDTATGVEKNLSLAERQRVAAEEKERKDKLERAQFDHTAFWDKLGQSSTTSHSSKPNNIIHEGLNGLKILQPTSKTPSVISKTPSPTPQTVQIISTPQGLLDDEDDFGLLAVPKPSKPQNASPKMNSVAADPWDFDQLSSTISSGPSRTHTPLPNFESGEDEDDLLGDLVKPVVKVTKPVSPFSQSCSQALTDDYQKSSTLSPSTSSPRKQGDRGSSSPPPHIVGQIVEMGFSPLQARQALAQTSTGLDVQAALEILLAVQTEEEVPSFDDEDIVLRERVRREEEERERRRRRRQGPSRDTVLPRTPEERKAETGSEYDTDKILAQASAIGQDVLSKATSFWNSSKEKALKVYEEQRKAMEANTSKERKAKGAEGRPKWMAEAEDYEQHTRSPEKPSRVDREDSLRRRRTSDDMLRSNGQSSSSREGKAEEERYLSVKERTDLLFSDDLKPYRSPVRHGKSTRDLSETQKTTVRPKTPIPSSASASASRSSQLPSRSIVPATPSQIQQSAAKKTQGNEHFKLGRFAEAEAAYTSAISFLPEGHLSLISLYNNRAATRLKLGESTSAVSDSTIVIDLIGTGYHPNKEAPLPLEAADVRLGEALVKATMKRAQAWEIGEKWKSALEDWERVFSFDTILMGSSPASIRTLALEGARRCRKMLEPSPPTQTNGETSVKAKGPSVAKVSKEKGEGADVNKSKAVDSLRKVAAAQEAEEEERLRLKDTIDARLQAWRGGKENNLRALIASLDVVLWDEVLSGGLKVGMHELISEKQVKIKYMKVIARLHPDKLDAGKTTLEQRMLANGAFGTLNEASVITFHVLLS</sequence>
<feature type="compositionally biased region" description="Basic and acidic residues" evidence="6">
    <location>
        <begin position="533"/>
        <end position="559"/>
    </location>
</feature>
<feature type="coiled-coil region" evidence="5">
    <location>
        <begin position="112"/>
        <end position="141"/>
    </location>
</feature>
<feature type="region of interest" description="Disordered" evidence="6">
    <location>
        <begin position="466"/>
        <end position="624"/>
    </location>
</feature>
<name>A0A4Q1BPB3_TREME</name>
<evidence type="ECO:0000256" key="4">
    <source>
        <dbReference type="ARBA" id="ARBA00022803"/>
    </source>
</evidence>
<proteinExistence type="predicted"/>
<evidence type="ECO:0000256" key="5">
    <source>
        <dbReference type="SAM" id="Coils"/>
    </source>
</evidence>
<feature type="region of interest" description="Disordered" evidence="6">
    <location>
        <begin position="244"/>
        <end position="271"/>
    </location>
</feature>
<reference evidence="8 9" key="1">
    <citation type="submission" date="2016-06" db="EMBL/GenBank/DDBJ databases">
        <title>Evolution of pathogenesis and genome organization in the Tremellales.</title>
        <authorList>
            <person name="Cuomo C."/>
            <person name="Litvintseva A."/>
            <person name="Heitman J."/>
            <person name="Chen Y."/>
            <person name="Sun S."/>
            <person name="Springer D."/>
            <person name="Dromer F."/>
            <person name="Young S."/>
            <person name="Zeng Q."/>
            <person name="Chapman S."/>
            <person name="Gujja S."/>
            <person name="Saif S."/>
            <person name="Birren B."/>
        </authorList>
    </citation>
    <scope>NUCLEOTIDE SEQUENCE [LARGE SCALE GENOMIC DNA]</scope>
    <source>
        <strain evidence="8 9">ATCC 28783</strain>
    </source>
</reference>
<feature type="region of interest" description="Disordered" evidence="6">
    <location>
        <begin position="767"/>
        <end position="803"/>
    </location>
</feature>
<feature type="region of interest" description="Disordered" evidence="6">
    <location>
        <begin position="1"/>
        <end position="109"/>
    </location>
</feature>